<reference evidence="1" key="1">
    <citation type="journal article" date="2019" name="Sci. Rep.">
        <title>Draft genome of Tanacetum cinerariifolium, the natural source of mosquito coil.</title>
        <authorList>
            <person name="Yamashiro T."/>
            <person name="Shiraishi A."/>
            <person name="Satake H."/>
            <person name="Nakayama K."/>
        </authorList>
    </citation>
    <scope>NUCLEOTIDE SEQUENCE</scope>
</reference>
<evidence type="ECO:0000313" key="1">
    <source>
        <dbReference type="EMBL" id="GFC91780.1"/>
    </source>
</evidence>
<feature type="non-terminal residue" evidence="1">
    <location>
        <position position="33"/>
    </location>
</feature>
<dbReference type="AlphaFoldDB" id="A0A699S2W7"/>
<gene>
    <name evidence="1" type="ORF">Tci_863750</name>
</gene>
<comment type="caution">
    <text evidence="1">The sequence shown here is derived from an EMBL/GenBank/DDBJ whole genome shotgun (WGS) entry which is preliminary data.</text>
</comment>
<sequence>MKTEVLAEQAKAAKAVRALMVYPPNTRVKLVLR</sequence>
<accession>A0A699S2W7</accession>
<proteinExistence type="predicted"/>
<organism evidence="1">
    <name type="scientific">Tanacetum cinerariifolium</name>
    <name type="common">Dalmatian daisy</name>
    <name type="synonym">Chrysanthemum cinerariifolium</name>
    <dbReference type="NCBI Taxonomy" id="118510"/>
    <lineage>
        <taxon>Eukaryota</taxon>
        <taxon>Viridiplantae</taxon>
        <taxon>Streptophyta</taxon>
        <taxon>Embryophyta</taxon>
        <taxon>Tracheophyta</taxon>
        <taxon>Spermatophyta</taxon>
        <taxon>Magnoliopsida</taxon>
        <taxon>eudicotyledons</taxon>
        <taxon>Gunneridae</taxon>
        <taxon>Pentapetalae</taxon>
        <taxon>asterids</taxon>
        <taxon>campanulids</taxon>
        <taxon>Asterales</taxon>
        <taxon>Asteraceae</taxon>
        <taxon>Asteroideae</taxon>
        <taxon>Anthemideae</taxon>
        <taxon>Anthemidinae</taxon>
        <taxon>Tanacetum</taxon>
    </lineage>
</organism>
<protein>
    <submittedName>
        <fullName evidence="1">Uncharacterized protein</fullName>
    </submittedName>
</protein>
<dbReference type="EMBL" id="BKCJ011133725">
    <property type="protein sequence ID" value="GFC91780.1"/>
    <property type="molecule type" value="Genomic_DNA"/>
</dbReference>
<name>A0A699S2W7_TANCI</name>